<organism evidence="2 3">
    <name type="scientific">Heterodermia speciosa</name>
    <dbReference type="NCBI Taxonomy" id="116794"/>
    <lineage>
        <taxon>Eukaryota</taxon>
        <taxon>Fungi</taxon>
        <taxon>Dikarya</taxon>
        <taxon>Ascomycota</taxon>
        <taxon>Pezizomycotina</taxon>
        <taxon>Lecanoromycetes</taxon>
        <taxon>OSLEUM clade</taxon>
        <taxon>Lecanoromycetidae</taxon>
        <taxon>Caliciales</taxon>
        <taxon>Physciaceae</taxon>
        <taxon>Heterodermia</taxon>
    </lineage>
</organism>
<dbReference type="AlphaFoldDB" id="A0A8H3PI65"/>
<reference evidence="2" key="1">
    <citation type="submission" date="2021-03" db="EMBL/GenBank/DDBJ databases">
        <authorList>
            <person name="Tagirdzhanova G."/>
        </authorList>
    </citation>
    <scope>NUCLEOTIDE SEQUENCE</scope>
</reference>
<dbReference type="EMBL" id="CAJPDS010000164">
    <property type="protein sequence ID" value="CAF9940849.1"/>
    <property type="molecule type" value="Genomic_DNA"/>
</dbReference>
<name>A0A8H3PI65_9LECA</name>
<keyword evidence="1" id="KW-0732">Signal</keyword>
<proteinExistence type="predicted"/>
<comment type="caution">
    <text evidence="2">The sequence shown here is derived from an EMBL/GenBank/DDBJ whole genome shotgun (WGS) entry which is preliminary data.</text>
</comment>
<evidence type="ECO:0000256" key="1">
    <source>
        <dbReference type="SAM" id="SignalP"/>
    </source>
</evidence>
<gene>
    <name evidence="2" type="ORF">HETSPECPRED_002657</name>
</gene>
<protein>
    <submittedName>
        <fullName evidence="2">Uncharacterized protein</fullName>
    </submittedName>
</protein>
<evidence type="ECO:0000313" key="3">
    <source>
        <dbReference type="Proteomes" id="UP000664521"/>
    </source>
</evidence>
<evidence type="ECO:0000313" key="2">
    <source>
        <dbReference type="EMBL" id="CAF9940849.1"/>
    </source>
</evidence>
<sequence>MTLLLRLLSFCILPFHPCTASPFQRSPIIDLPSVFTNLTAGTPPIPLSAVLYSGPPSPPPAPHPLRITCFQTGRRTTVATCRPTLNVLKTFPFYRRIQNFQESRSPTVPDKPPLYVYVRSSDCALELASGRPDVVDRFSYEMVRQKATDLVEECQEYGGMGGWSPMGRGLGWYVKIIGYKEPDESSIKNGTVLIF</sequence>
<feature type="signal peptide" evidence="1">
    <location>
        <begin position="1"/>
        <end position="20"/>
    </location>
</feature>
<accession>A0A8H3PI65</accession>
<keyword evidence="3" id="KW-1185">Reference proteome</keyword>
<dbReference type="OrthoDB" id="5421868at2759"/>
<feature type="chain" id="PRO_5034256777" evidence="1">
    <location>
        <begin position="21"/>
        <end position="195"/>
    </location>
</feature>
<dbReference type="Proteomes" id="UP000664521">
    <property type="component" value="Unassembled WGS sequence"/>
</dbReference>